<dbReference type="InterPro" id="IPR050349">
    <property type="entry name" value="WD_LIS1/nudF_dynein_reg"/>
</dbReference>
<evidence type="ECO:0000256" key="3">
    <source>
        <dbReference type="ARBA" id="ARBA00022741"/>
    </source>
</evidence>
<evidence type="ECO:0000256" key="6">
    <source>
        <dbReference type="SAM" id="MobiDB-lite"/>
    </source>
</evidence>
<dbReference type="Proteomes" id="UP000663929">
    <property type="component" value="Chromosome"/>
</dbReference>
<dbReference type="PRINTS" id="PR00320">
    <property type="entry name" value="GPROTEINBRPT"/>
</dbReference>
<feature type="binding site" evidence="5">
    <location>
        <position position="81"/>
    </location>
    <ligand>
        <name>ATP</name>
        <dbReference type="ChEBI" id="CHEBI:30616"/>
    </ligand>
</feature>
<keyword evidence="1" id="KW-0853">WD repeat</keyword>
<sequence>MIDLCGDDAALLQEALVQMEMDDQSTCDSATPRATSSQSDPFPGMQLGPWRLLEPLGQGGMGAVWLAERADAAFEMRVAVKLIRAERSSEALQARFRRERQILADLKHPNICGLLDGGTTPSGLPYLVMEYLEGDTIDQWCRTRQPGLRQVLEVFRTLCVAVTYAHGLGVLHRDIKPSNIMISPTGSPKLLDFGIATHTASSSPRLTDLGGEPMTPEFAAPELMLGQRASTASDVYSLGLVLFYLLTGKRPRQAGGKPAGQLRSFAVDERERALLDQVADLLERVLEGDPANRLDSAEVVANRIDRILAGKTDRLRPPQQTRYDALLWCHTESRERVVPWARRLEEELGLVLWFESASSEPVAPTELAEKLAACACLVVIKGEGEPWLEPARLQAVHHQYRNKPVRVVPVLLPGAEHPTRESDLPIFLRRRPWISLDAHVESLIETARAIRGGGLAAGAPGSPETCPFRGLKAFREEDRDFFFGREAMVQRLNLHMERFPFLALLGPSGSGKSSVIHAGLVPLLRERGHRIASFTPASNPIEECALALCSLLAEDGGSATDLANLRSRLTTDPEGLHRVLAEAAGSTPRTGFILIVDQFEELFTQTRDRQATDHFLAILLHAVERRTLAVILTMRSDFLGECAGRPDLNSFVGDHMVLLPMMDREALSQAVVEPASRTGLHFETGLVEKILDDVHGEAGNLPLLEHALLELYERRRGKLLTAAAYHGIGGIEGALTKRAEAVFQNLTPAGQIALRKMFTLCLVHRNEAANVTRRRSTRAALIAAAEDRALAEDLLHQFVSARLWTTWRDEIRGGELVDVAHEALIRKWERIRTWMAEDREIIRRLSNLRQLAARWQEAGRPRDDLPRGNGLFRMLEVAEHRLVSLGEVERAFLAEACKQRDLRKNQILAVSVSGFLLALIATVLFFQARSANQRALREQARARQAQKVAEQRTRQSNYNLAEMFNRAAGESLEQGKAPEALLFALAALSRDIPSGSAVPEALGRFADARMIGAESLLYTSPVAPEVLRVAFAPGDELLAMACTDHKIRLLDARTGRAVGTFSGHVDEISDMAFSSDGSLLASVAMDRTIRLWHLADGHDRTGSGTEHRSFEMDFPLRNVAFLSGDRNLLVRDSDGLLHELALDEDKPQVTPYGFTSKDSILAVDGLLVLAGKADWNGSRNRSRRFLPAVFDSGSDPTKRTPLPKRKDPKLIAVTSARRANLIFGSEQSGRIVAWDVNSGDVNASLEVPAMVTSMAVDAQGRLLAACDERGSLNLWRVPAFSPIEVNPGDGARAGAPRSYRSVAVNERGDLLAAATESGECLVWQISDEDVARGRLGAPRALLGHRGEVENVVFSPGRRLVAALGDRGVKVLEVETGRERWLPATAVPGRGLDFSHDGQWLAAGYADGVVRIWRMADSEVPISFEGHAKAVQVVAFSPDGAWLASGSADRTVNLWDVRTGNLITTFRGHEKSVKGLAFTPDGTFLISSSDDHHLKFWDLETRALSRTVREEVGRLLDVAVSPNGDLLAIAGSEETIAIRSLPSGDRLFSLPGHSARILDVAFSPDGALLASGSYDQTIGLWQMPSGEPLPPLSGHASAVNGVAFSPDGELLASVSVDKTLRLWKRPSAQADAGSLDHSSDVFGVACAPDGRLLATASGERRINLWRLPEATLVGSLEGHHETVWGLAFSPDGRLLASAGFDHMVRLWPLPAEADSTDFSAVTSTMLRGHESPVYRVAFSPDGATLASCSYDRTVRLWHVASGRQLFVLSDFGDPVRGVAFSPDGSLLASASKDRTIQIHDPVSGKRVRRLTGQSPFYDVAISPDGSMLAAAGAPSIKLWRLPEFDAPRSFTAGKTFILGVTFSADSRRLISAHGDKSVCVWDLSSGKLLATLSGHGNEVNQTAFVPGSGLLASASDDRRVLLWHLDKVRFFERRNYDQVAFASLFQNALTHFNFRLDGFRLVPEPRFGMLPISGAAASPSRSSHLGRPVHAPLYPWLEKGDSGFPIEPPERYKD</sequence>
<dbReference type="Pfam" id="PF00069">
    <property type="entry name" value="Pkinase"/>
    <property type="match status" value="1"/>
</dbReference>
<evidence type="ECO:0000256" key="1">
    <source>
        <dbReference type="ARBA" id="ARBA00022574"/>
    </source>
</evidence>
<dbReference type="PANTHER" id="PTHR44129">
    <property type="entry name" value="WD REPEAT-CONTAINING PROTEIN POP1"/>
    <property type="match status" value="1"/>
</dbReference>
<accession>A0A8A4TKJ7</accession>
<dbReference type="GO" id="GO:0005524">
    <property type="term" value="F:ATP binding"/>
    <property type="evidence" value="ECO:0007669"/>
    <property type="project" value="UniProtKB-UniRule"/>
</dbReference>
<keyword evidence="4 5" id="KW-0067">ATP-binding</keyword>
<evidence type="ECO:0000256" key="4">
    <source>
        <dbReference type="ARBA" id="ARBA00022840"/>
    </source>
</evidence>
<feature type="compositionally biased region" description="Polar residues" evidence="6">
    <location>
        <begin position="26"/>
        <end position="40"/>
    </location>
</feature>
<dbReference type="InterPro" id="IPR020472">
    <property type="entry name" value="WD40_PAC1"/>
</dbReference>
<dbReference type="Pfam" id="PF20703">
    <property type="entry name" value="nSTAND1"/>
    <property type="match status" value="1"/>
</dbReference>
<keyword evidence="8" id="KW-0808">Transferase</keyword>
<gene>
    <name evidence="8" type="ORF">J3U87_31350</name>
</gene>
<evidence type="ECO:0000313" key="8">
    <source>
        <dbReference type="EMBL" id="QTD50103.1"/>
    </source>
</evidence>
<evidence type="ECO:0000259" key="7">
    <source>
        <dbReference type="SMART" id="SM00220"/>
    </source>
</evidence>
<dbReference type="SMART" id="SM00320">
    <property type="entry name" value="WD40"/>
    <property type="match status" value="18"/>
</dbReference>
<dbReference type="InterPro" id="IPR000719">
    <property type="entry name" value="Prot_kinase_dom"/>
</dbReference>
<dbReference type="CDD" id="cd00200">
    <property type="entry name" value="WD40"/>
    <property type="match status" value="3"/>
</dbReference>
<dbReference type="InterPro" id="IPR019775">
    <property type="entry name" value="WD40_repeat_CS"/>
</dbReference>
<protein>
    <submittedName>
        <fullName evidence="8">Protein kinase</fullName>
    </submittedName>
</protein>
<evidence type="ECO:0000256" key="5">
    <source>
        <dbReference type="PROSITE-ProRule" id="PRU10141"/>
    </source>
</evidence>
<dbReference type="InterPro" id="IPR011009">
    <property type="entry name" value="Kinase-like_dom_sf"/>
</dbReference>
<dbReference type="EMBL" id="CP071793">
    <property type="protein sequence ID" value="QTD50103.1"/>
    <property type="molecule type" value="Genomic_DNA"/>
</dbReference>
<dbReference type="KEGG" id="scor:J3U87_31350"/>
<dbReference type="InterPro" id="IPR008271">
    <property type="entry name" value="Ser/Thr_kinase_AS"/>
</dbReference>
<dbReference type="GO" id="GO:0004672">
    <property type="term" value="F:protein kinase activity"/>
    <property type="evidence" value="ECO:0007669"/>
    <property type="project" value="InterPro"/>
</dbReference>
<dbReference type="SUPFAM" id="SSF52540">
    <property type="entry name" value="P-loop containing nucleoside triphosphate hydrolases"/>
    <property type="match status" value="1"/>
</dbReference>
<reference evidence="8" key="1">
    <citation type="submission" date="2021-03" db="EMBL/GenBank/DDBJ databases">
        <title>Acanthopleuribacteraceae sp. M133.</title>
        <authorList>
            <person name="Wang G."/>
        </authorList>
    </citation>
    <scope>NUCLEOTIDE SEQUENCE</scope>
    <source>
        <strain evidence="8">M133</strain>
    </source>
</reference>
<dbReference type="InterPro" id="IPR017441">
    <property type="entry name" value="Protein_kinase_ATP_BS"/>
</dbReference>
<name>A0A8A4TKJ7_SULCO</name>
<dbReference type="SUPFAM" id="SSF56112">
    <property type="entry name" value="Protein kinase-like (PK-like)"/>
    <property type="match status" value="1"/>
</dbReference>
<dbReference type="Gene3D" id="1.10.510.10">
    <property type="entry name" value="Transferase(Phosphotransferase) domain 1"/>
    <property type="match status" value="1"/>
</dbReference>
<dbReference type="CDD" id="cd14014">
    <property type="entry name" value="STKc_PknB_like"/>
    <property type="match status" value="1"/>
</dbReference>
<evidence type="ECO:0000256" key="2">
    <source>
        <dbReference type="ARBA" id="ARBA00022737"/>
    </source>
</evidence>
<dbReference type="SMART" id="SM00220">
    <property type="entry name" value="S_TKc"/>
    <property type="match status" value="1"/>
</dbReference>
<proteinExistence type="predicted"/>
<feature type="region of interest" description="Disordered" evidence="6">
    <location>
        <begin position="22"/>
        <end position="41"/>
    </location>
</feature>
<dbReference type="RefSeq" id="WP_237379734.1">
    <property type="nucleotide sequence ID" value="NZ_CP071793.1"/>
</dbReference>
<feature type="domain" description="Protein kinase" evidence="7">
    <location>
        <begin position="50"/>
        <end position="308"/>
    </location>
</feature>
<dbReference type="InterPro" id="IPR015943">
    <property type="entry name" value="WD40/YVTN_repeat-like_dom_sf"/>
</dbReference>
<dbReference type="PROSITE" id="PS00107">
    <property type="entry name" value="PROTEIN_KINASE_ATP"/>
    <property type="match status" value="1"/>
</dbReference>
<keyword evidence="9" id="KW-1185">Reference proteome</keyword>
<dbReference type="Pfam" id="PF00400">
    <property type="entry name" value="WD40"/>
    <property type="match status" value="13"/>
</dbReference>
<evidence type="ECO:0000313" key="9">
    <source>
        <dbReference type="Proteomes" id="UP000663929"/>
    </source>
</evidence>
<dbReference type="InterPro" id="IPR001680">
    <property type="entry name" value="WD40_rpt"/>
</dbReference>
<dbReference type="InterPro" id="IPR036322">
    <property type="entry name" value="WD40_repeat_dom_sf"/>
</dbReference>
<keyword evidence="2" id="KW-0677">Repeat</keyword>
<dbReference type="PROSITE" id="PS00108">
    <property type="entry name" value="PROTEIN_KINASE_ST"/>
    <property type="match status" value="1"/>
</dbReference>
<dbReference type="Gene3D" id="2.130.10.10">
    <property type="entry name" value="YVTN repeat-like/Quinoprotein amine dehydrogenase"/>
    <property type="match status" value="6"/>
</dbReference>
<dbReference type="PROSITE" id="PS00678">
    <property type="entry name" value="WD_REPEATS_1"/>
    <property type="match status" value="3"/>
</dbReference>
<dbReference type="InterPro" id="IPR049052">
    <property type="entry name" value="nSTAND1"/>
</dbReference>
<keyword evidence="3 5" id="KW-0547">Nucleotide-binding</keyword>
<dbReference type="SUPFAM" id="SSF50978">
    <property type="entry name" value="WD40 repeat-like"/>
    <property type="match status" value="3"/>
</dbReference>
<dbReference type="InterPro" id="IPR027417">
    <property type="entry name" value="P-loop_NTPase"/>
</dbReference>
<dbReference type="Gene3D" id="3.30.200.20">
    <property type="entry name" value="Phosphorylase Kinase, domain 1"/>
    <property type="match status" value="1"/>
</dbReference>
<dbReference type="Gene3D" id="3.40.50.300">
    <property type="entry name" value="P-loop containing nucleotide triphosphate hydrolases"/>
    <property type="match status" value="1"/>
</dbReference>
<organism evidence="8 9">
    <name type="scientific">Sulfidibacter corallicola</name>
    <dbReference type="NCBI Taxonomy" id="2818388"/>
    <lineage>
        <taxon>Bacteria</taxon>
        <taxon>Pseudomonadati</taxon>
        <taxon>Acidobacteriota</taxon>
        <taxon>Holophagae</taxon>
        <taxon>Acanthopleuribacterales</taxon>
        <taxon>Acanthopleuribacteraceae</taxon>
        <taxon>Sulfidibacter</taxon>
    </lineage>
</organism>
<keyword evidence="8" id="KW-0418">Kinase</keyword>